<evidence type="ECO:0000259" key="4">
    <source>
        <dbReference type="Pfam" id="PF02275"/>
    </source>
</evidence>
<dbReference type="Pfam" id="PF02275">
    <property type="entry name" value="CBAH"/>
    <property type="match status" value="1"/>
</dbReference>
<keyword evidence="3" id="KW-0732">Signal</keyword>
<dbReference type="PANTHER" id="PTHR35527:SF2">
    <property type="entry name" value="HYDROLASE"/>
    <property type="match status" value="1"/>
</dbReference>
<feature type="domain" description="Choloylglycine hydrolase/NAAA C-terminal" evidence="4">
    <location>
        <begin position="27"/>
        <end position="312"/>
    </location>
</feature>
<dbReference type="STRING" id="1576369.SAMN05421753_103125"/>
<dbReference type="PANTHER" id="PTHR35527">
    <property type="entry name" value="CHOLOYLGLYCINE HYDROLASE"/>
    <property type="match status" value="1"/>
</dbReference>
<gene>
    <name evidence="5" type="ORF">SAMN05421753_103125</name>
</gene>
<organism evidence="5 6">
    <name type="scientific">Planctomicrobium piriforme</name>
    <dbReference type="NCBI Taxonomy" id="1576369"/>
    <lineage>
        <taxon>Bacteria</taxon>
        <taxon>Pseudomonadati</taxon>
        <taxon>Planctomycetota</taxon>
        <taxon>Planctomycetia</taxon>
        <taxon>Planctomycetales</taxon>
        <taxon>Planctomycetaceae</taxon>
        <taxon>Planctomicrobium</taxon>
    </lineage>
</organism>
<dbReference type="Proteomes" id="UP000199518">
    <property type="component" value="Unassembled WGS sequence"/>
</dbReference>
<dbReference type="RefSeq" id="WP_092048145.1">
    <property type="nucleotide sequence ID" value="NZ_FOQD01000003.1"/>
</dbReference>
<feature type="chain" id="PRO_5011549637" evidence="3">
    <location>
        <begin position="27"/>
        <end position="351"/>
    </location>
</feature>
<evidence type="ECO:0000256" key="1">
    <source>
        <dbReference type="ARBA" id="ARBA00006625"/>
    </source>
</evidence>
<dbReference type="CDD" id="cd01902">
    <property type="entry name" value="Ntn_CGH"/>
    <property type="match status" value="1"/>
</dbReference>
<keyword evidence="2 5" id="KW-0378">Hydrolase</keyword>
<dbReference type="GO" id="GO:0016787">
    <property type="term" value="F:hydrolase activity"/>
    <property type="evidence" value="ECO:0007669"/>
    <property type="project" value="UniProtKB-KW"/>
</dbReference>
<sequence>MNSRFRSLGLWAAFAAVCLVAVPLDACTRCVYLGSQEIVIVARSMDWAEDPGSNLYVFPRGLQRSGAAGANSIAWTSKYGSVITAFYEAGTVDGMNDQGLVANVLYLVESNYGTPTSGQKTLSICAWGQYVLDNYATVAEAVESLRKEPFAIVAPILPNGEPAQGHLSVSDPSGDSAIFEYVDGKLQIHHGRQYQVMTNSPTYDKQLSLNAYWQQIGGTAMLPGTSRAADRFVRASFYIDAVPEVSDMHKAVASVFSVIRGVSVPLGITTPGQPNIASTVWRTLYDQKNKVMYFDSATSPTVFWVPLSDLDFKVGAPVKKLELAGGKTYSGNAADKFAAAKPFEFLPAVPK</sequence>
<protein>
    <submittedName>
        <fullName evidence="5">Choloylglycine hydrolase</fullName>
    </submittedName>
</protein>
<comment type="similarity">
    <text evidence="1">Belongs to the peptidase C59 family.</text>
</comment>
<dbReference type="InterPro" id="IPR029055">
    <property type="entry name" value="Ntn_hydrolases_N"/>
</dbReference>
<evidence type="ECO:0000313" key="5">
    <source>
        <dbReference type="EMBL" id="SFH82723.1"/>
    </source>
</evidence>
<evidence type="ECO:0000256" key="3">
    <source>
        <dbReference type="SAM" id="SignalP"/>
    </source>
</evidence>
<keyword evidence="6" id="KW-1185">Reference proteome</keyword>
<dbReference type="InterPro" id="IPR052193">
    <property type="entry name" value="Peptidase_C59"/>
</dbReference>
<evidence type="ECO:0000256" key="2">
    <source>
        <dbReference type="ARBA" id="ARBA00022801"/>
    </source>
</evidence>
<dbReference type="OrthoDB" id="9794717at2"/>
<dbReference type="EMBL" id="FOQD01000003">
    <property type="protein sequence ID" value="SFH82723.1"/>
    <property type="molecule type" value="Genomic_DNA"/>
</dbReference>
<evidence type="ECO:0000313" key="6">
    <source>
        <dbReference type="Proteomes" id="UP000199518"/>
    </source>
</evidence>
<reference evidence="6" key="1">
    <citation type="submission" date="2016-10" db="EMBL/GenBank/DDBJ databases">
        <authorList>
            <person name="Varghese N."/>
            <person name="Submissions S."/>
        </authorList>
    </citation>
    <scope>NUCLEOTIDE SEQUENCE [LARGE SCALE GENOMIC DNA]</scope>
    <source>
        <strain evidence="6">DSM 26348</strain>
    </source>
</reference>
<name>A0A1I3D7P0_9PLAN</name>
<proteinExistence type="inferred from homology"/>
<accession>A0A1I3D7P0</accession>
<dbReference type="SUPFAM" id="SSF56235">
    <property type="entry name" value="N-terminal nucleophile aminohydrolases (Ntn hydrolases)"/>
    <property type="match status" value="1"/>
</dbReference>
<dbReference type="Gene3D" id="3.60.60.10">
    <property type="entry name" value="Penicillin V Acylase, Chain A"/>
    <property type="match status" value="1"/>
</dbReference>
<dbReference type="AlphaFoldDB" id="A0A1I3D7P0"/>
<feature type="signal peptide" evidence="3">
    <location>
        <begin position="1"/>
        <end position="26"/>
    </location>
</feature>
<dbReference type="InterPro" id="IPR029132">
    <property type="entry name" value="CBAH/NAAA_C"/>
</dbReference>